<organism evidence="1 2">
    <name type="scientific">Quercus suber</name>
    <name type="common">Cork oak</name>
    <dbReference type="NCBI Taxonomy" id="58331"/>
    <lineage>
        <taxon>Eukaryota</taxon>
        <taxon>Viridiplantae</taxon>
        <taxon>Streptophyta</taxon>
        <taxon>Embryophyta</taxon>
        <taxon>Tracheophyta</taxon>
        <taxon>Spermatophyta</taxon>
        <taxon>Magnoliopsida</taxon>
        <taxon>eudicotyledons</taxon>
        <taxon>Gunneridae</taxon>
        <taxon>Pentapetalae</taxon>
        <taxon>rosids</taxon>
        <taxon>fabids</taxon>
        <taxon>Fagales</taxon>
        <taxon>Fagaceae</taxon>
        <taxon>Quercus</taxon>
    </lineage>
</organism>
<protein>
    <submittedName>
        <fullName evidence="1">Disease resistance rpp8-like protein 2</fullName>
    </submittedName>
</protein>
<evidence type="ECO:0000313" key="2">
    <source>
        <dbReference type="Proteomes" id="UP000237347"/>
    </source>
</evidence>
<dbReference type="PANTHER" id="PTHR23155:SF1185">
    <property type="entry name" value="DISEASE RESISTANCE RPP8-LIKE PROTEIN 3-RELATED"/>
    <property type="match status" value="1"/>
</dbReference>
<dbReference type="InterPro" id="IPR036388">
    <property type="entry name" value="WH-like_DNA-bd_sf"/>
</dbReference>
<accession>A0AAW0KNS4</accession>
<dbReference type="Gene3D" id="1.10.10.10">
    <property type="entry name" value="Winged helix-like DNA-binding domain superfamily/Winged helix DNA-binding domain"/>
    <property type="match status" value="1"/>
</dbReference>
<gene>
    <name evidence="1" type="primary">RPP8L2_12</name>
    <name evidence="1" type="ORF">CFP56_017324</name>
</gene>
<dbReference type="InterPro" id="IPR027417">
    <property type="entry name" value="P-loop_NTPase"/>
</dbReference>
<dbReference type="InterPro" id="IPR044974">
    <property type="entry name" value="Disease_R_plants"/>
</dbReference>
<dbReference type="Gene3D" id="1.10.8.430">
    <property type="entry name" value="Helical domain of apoptotic protease-activating factors"/>
    <property type="match status" value="1"/>
</dbReference>
<dbReference type="SUPFAM" id="SSF52540">
    <property type="entry name" value="P-loop containing nucleoside triphosphate hydrolases"/>
    <property type="match status" value="1"/>
</dbReference>
<evidence type="ECO:0000313" key="1">
    <source>
        <dbReference type="EMBL" id="KAK7840011.1"/>
    </source>
</evidence>
<reference evidence="1 2" key="1">
    <citation type="journal article" date="2018" name="Sci. Data">
        <title>The draft genome sequence of cork oak.</title>
        <authorList>
            <person name="Ramos A.M."/>
            <person name="Usie A."/>
            <person name="Barbosa P."/>
            <person name="Barros P.M."/>
            <person name="Capote T."/>
            <person name="Chaves I."/>
            <person name="Simoes F."/>
            <person name="Abreu I."/>
            <person name="Carrasquinho I."/>
            <person name="Faro C."/>
            <person name="Guimaraes J.B."/>
            <person name="Mendonca D."/>
            <person name="Nobrega F."/>
            <person name="Rodrigues L."/>
            <person name="Saibo N.J.M."/>
            <person name="Varela M.C."/>
            <person name="Egas C."/>
            <person name="Matos J."/>
            <person name="Miguel C.M."/>
            <person name="Oliveira M.M."/>
            <person name="Ricardo C.P."/>
            <person name="Goncalves S."/>
        </authorList>
    </citation>
    <scope>NUCLEOTIDE SEQUENCE [LARGE SCALE GENOMIC DNA]</scope>
    <source>
        <strain evidence="2">cv. HL8</strain>
    </source>
</reference>
<dbReference type="GO" id="GO:0043531">
    <property type="term" value="F:ADP binding"/>
    <property type="evidence" value="ECO:0007669"/>
    <property type="project" value="InterPro"/>
</dbReference>
<sequence>MQRSLRNFVKFNSRKNPIGFHHELHYLNEERSWELLEKIAISRRKDCVTNANKPNIEKLGKEMIEYCGGLPLAITVLGGLLVSKQTQDENLDNKVLCLSYNDLPCHLKPCFLYLGHFPEDFEILTKELVQMWMRESFNTANFA</sequence>
<dbReference type="InterPro" id="IPR042197">
    <property type="entry name" value="Apaf_helical"/>
</dbReference>
<comment type="caution">
    <text evidence="1">The sequence shown here is derived from an EMBL/GenBank/DDBJ whole genome shotgun (WGS) entry which is preliminary data.</text>
</comment>
<keyword evidence="2" id="KW-1185">Reference proteome</keyword>
<dbReference type="Proteomes" id="UP000237347">
    <property type="component" value="Unassembled WGS sequence"/>
</dbReference>
<dbReference type="PANTHER" id="PTHR23155">
    <property type="entry name" value="DISEASE RESISTANCE PROTEIN RP"/>
    <property type="match status" value="1"/>
</dbReference>
<proteinExistence type="predicted"/>
<dbReference type="EMBL" id="PKMF04000271">
    <property type="protein sequence ID" value="KAK7840011.1"/>
    <property type="molecule type" value="Genomic_DNA"/>
</dbReference>
<dbReference type="AlphaFoldDB" id="A0AAW0KNS4"/>
<dbReference type="GO" id="GO:0098542">
    <property type="term" value="P:defense response to other organism"/>
    <property type="evidence" value="ECO:0007669"/>
    <property type="project" value="TreeGrafter"/>
</dbReference>
<name>A0AAW0KNS4_QUESU</name>